<evidence type="ECO:0000313" key="3">
    <source>
        <dbReference type="Proteomes" id="UP001144397"/>
    </source>
</evidence>
<dbReference type="GeneID" id="95761170"/>
<accession>A0A9W6FK99</accession>
<name>A0A9W6FK99_XANFL</name>
<dbReference type="InterPro" id="IPR009389">
    <property type="entry name" value="DUF1045"/>
</dbReference>
<dbReference type="Pfam" id="PF06299">
    <property type="entry name" value="DUF1045"/>
    <property type="match status" value="1"/>
</dbReference>
<reference evidence="2 4" key="2">
    <citation type="submission" date="2023-07" db="EMBL/GenBank/DDBJ databases">
        <title>Genomic Encyclopedia of Type Strains, Phase IV (KMG-IV): sequencing the most valuable type-strain genomes for metagenomic binning, comparative biology and taxonomic classification.</title>
        <authorList>
            <person name="Goeker M."/>
        </authorList>
    </citation>
    <scope>NUCLEOTIDE SEQUENCE [LARGE SCALE GENOMIC DNA]</scope>
    <source>
        <strain evidence="2 4">DSM 338</strain>
    </source>
</reference>
<comment type="caution">
    <text evidence="1">The sequence shown here is derived from an EMBL/GenBank/DDBJ whole genome shotgun (WGS) entry which is preliminary data.</text>
</comment>
<evidence type="ECO:0000313" key="2">
    <source>
        <dbReference type="EMBL" id="MDR6333545.1"/>
    </source>
</evidence>
<organism evidence="1 3">
    <name type="scientific">Xanthobacter flavus</name>
    <dbReference type="NCBI Taxonomy" id="281"/>
    <lineage>
        <taxon>Bacteria</taxon>
        <taxon>Pseudomonadati</taxon>
        <taxon>Pseudomonadota</taxon>
        <taxon>Alphaproteobacteria</taxon>
        <taxon>Hyphomicrobiales</taxon>
        <taxon>Xanthobacteraceae</taxon>
        <taxon>Xanthobacter</taxon>
    </lineage>
</organism>
<dbReference type="Gene3D" id="3.90.1140.10">
    <property type="entry name" value="Cyclic phosphodiesterase"/>
    <property type="match status" value="1"/>
</dbReference>
<keyword evidence="4" id="KW-1185">Reference proteome</keyword>
<dbReference type="PIRSF" id="PIRSF033328">
    <property type="entry name" value="Phest_Mll4975"/>
    <property type="match status" value="1"/>
</dbReference>
<proteinExistence type="predicted"/>
<dbReference type="AlphaFoldDB" id="A0A9W6FK99"/>
<dbReference type="EMBL" id="BSDO01000001">
    <property type="protein sequence ID" value="GLI20703.1"/>
    <property type="molecule type" value="Genomic_DNA"/>
</dbReference>
<reference evidence="1" key="1">
    <citation type="submission" date="2022-12" db="EMBL/GenBank/DDBJ databases">
        <title>Reference genome sequencing for broad-spectrum identification of bacterial and archaeal isolates by mass spectrometry.</title>
        <authorList>
            <person name="Sekiguchi Y."/>
            <person name="Tourlousse D.M."/>
        </authorList>
    </citation>
    <scope>NUCLEOTIDE SEQUENCE</scope>
    <source>
        <strain evidence="1">301</strain>
    </source>
</reference>
<dbReference type="Proteomes" id="UP001144397">
    <property type="component" value="Unassembled WGS sequence"/>
</dbReference>
<protein>
    <submittedName>
        <fullName evidence="2">Phosphonate metabolism protein</fullName>
    </submittedName>
</protein>
<evidence type="ECO:0000313" key="1">
    <source>
        <dbReference type="EMBL" id="GLI20703.1"/>
    </source>
</evidence>
<dbReference type="Proteomes" id="UP001245370">
    <property type="component" value="Unassembled WGS sequence"/>
</dbReference>
<dbReference type="RefSeq" id="WP_281804951.1">
    <property type="nucleotide sequence ID" value="NZ_BSDO01000001.1"/>
</dbReference>
<sequence length="235" mass="25326">MTAARRYAVYLAPPADGALWRFGSAVLGYDAETGDAPVAPDIAGFDAEAWHAATAEPRRYGFHGTLKAPFRLADGASEDDLAQLMALSAAGHHAFEMPPLEVRAIGSFVALVPAVPSPKLEDVARSAVLELDGLRAPLSESEIARRKPERLSARQLGYLEAYGYPYVLDEFRFHMTLTGPLPEAERVQALNALTSAFAASGADVPATVTDMALYVEEPGAPQFRLVRRFPMRAAQ</sequence>
<dbReference type="EMBL" id="JAVDPY010000003">
    <property type="protein sequence ID" value="MDR6333545.1"/>
    <property type="molecule type" value="Genomic_DNA"/>
</dbReference>
<gene>
    <name evidence="2" type="ORF">GGQ86_002015</name>
    <name evidence="1" type="ORF">XFLAVUS301_03770</name>
</gene>
<evidence type="ECO:0000313" key="4">
    <source>
        <dbReference type="Proteomes" id="UP001245370"/>
    </source>
</evidence>
<dbReference type="NCBIfam" id="TIGR03223">
    <property type="entry name" value="Phn_opern_protn"/>
    <property type="match status" value="1"/>
</dbReference>